<sequence length="195" mass="21364">MVLNSVVGCGVGECDDEERQKAQTLYLMVSSVVGFYSLRFFGNFTPKKADTTMTKDFTSFTCQIPQEIQKLQSLLQMVIRKHCFGDLHIHHLKSSPQDSYQGAAERTGMERSIVSQGKLFQGQEAGMVEQVCTGQEDCLTGTLAAGSYSCLPAVTMEREWGQADGTLVDLPALTATTENSLFVNLCLHMFGGSAR</sequence>
<evidence type="ECO:0000313" key="1">
    <source>
        <dbReference type="EMBL" id="KAK7821902.1"/>
    </source>
</evidence>
<gene>
    <name evidence="1" type="ORF">U0070_004866</name>
</gene>
<name>A0AAW0J5U2_MYOGA</name>
<keyword evidence="2" id="KW-1185">Reference proteome</keyword>
<reference evidence="1 2" key="1">
    <citation type="journal article" date="2023" name="bioRxiv">
        <title>Conserved and derived expression patterns and positive selection on dental genes reveal complex evolutionary context of ever-growing rodent molars.</title>
        <authorList>
            <person name="Calamari Z.T."/>
            <person name="Song A."/>
            <person name="Cohen E."/>
            <person name="Akter M."/>
            <person name="Roy R.D."/>
            <person name="Hallikas O."/>
            <person name="Christensen M.M."/>
            <person name="Li P."/>
            <person name="Marangoni P."/>
            <person name="Jernvall J."/>
            <person name="Klein O.D."/>
        </authorList>
    </citation>
    <scope>NUCLEOTIDE SEQUENCE [LARGE SCALE GENOMIC DNA]</scope>
    <source>
        <strain evidence="1">V071</strain>
    </source>
</reference>
<evidence type="ECO:0000313" key="2">
    <source>
        <dbReference type="Proteomes" id="UP001488838"/>
    </source>
</evidence>
<comment type="caution">
    <text evidence="1">The sequence shown here is derived from an EMBL/GenBank/DDBJ whole genome shotgun (WGS) entry which is preliminary data.</text>
</comment>
<accession>A0AAW0J5U2</accession>
<dbReference type="AlphaFoldDB" id="A0AAW0J5U2"/>
<protein>
    <submittedName>
        <fullName evidence="1">Uncharacterized protein</fullName>
    </submittedName>
</protein>
<organism evidence="1 2">
    <name type="scientific">Myodes glareolus</name>
    <name type="common">Bank vole</name>
    <name type="synonym">Clethrionomys glareolus</name>
    <dbReference type="NCBI Taxonomy" id="447135"/>
    <lineage>
        <taxon>Eukaryota</taxon>
        <taxon>Metazoa</taxon>
        <taxon>Chordata</taxon>
        <taxon>Craniata</taxon>
        <taxon>Vertebrata</taxon>
        <taxon>Euteleostomi</taxon>
        <taxon>Mammalia</taxon>
        <taxon>Eutheria</taxon>
        <taxon>Euarchontoglires</taxon>
        <taxon>Glires</taxon>
        <taxon>Rodentia</taxon>
        <taxon>Myomorpha</taxon>
        <taxon>Muroidea</taxon>
        <taxon>Cricetidae</taxon>
        <taxon>Arvicolinae</taxon>
        <taxon>Myodes</taxon>
    </lineage>
</organism>
<proteinExistence type="predicted"/>
<dbReference type="EMBL" id="JBBHLL010000062">
    <property type="protein sequence ID" value="KAK7821902.1"/>
    <property type="molecule type" value="Genomic_DNA"/>
</dbReference>
<dbReference type="Proteomes" id="UP001488838">
    <property type="component" value="Unassembled WGS sequence"/>
</dbReference>